<feature type="transmembrane region" description="Helical" evidence="11">
    <location>
        <begin position="117"/>
        <end position="136"/>
    </location>
</feature>
<dbReference type="Proteomes" id="UP000515145">
    <property type="component" value="Chromosome 24"/>
</dbReference>
<dbReference type="RefSeq" id="XP_028252682.1">
    <property type="nucleotide sequence ID" value="XM_028396881.1"/>
</dbReference>
<dbReference type="Pfam" id="PF00001">
    <property type="entry name" value="7tm_1"/>
    <property type="match status" value="1"/>
</dbReference>
<feature type="transmembrane region" description="Helical" evidence="11">
    <location>
        <begin position="304"/>
        <end position="329"/>
    </location>
</feature>
<protein>
    <submittedName>
        <fullName evidence="14 15">C-C chemokine receptor type 6</fullName>
    </submittedName>
</protein>
<evidence type="ECO:0000259" key="12">
    <source>
        <dbReference type="PROSITE" id="PS50262"/>
    </source>
</evidence>
<evidence type="ECO:0000256" key="2">
    <source>
        <dbReference type="ARBA" id="ARBA00022475"/>
    </source>
</evidence>
<evidence type="ECO:0000256" key="5">
    <source>
        <dbReference type="ARBA" id="ARBA00023040"/>
    </source>
</evidence>
<dbReference type="GO" id="GO:0006955">
    <property type="term" value="P:immune response"/>
    <property type="evidence" value="ECO:0007669"/>
    <property type="project" value="TreeGrafter"/>
</dbReference>
<dbReference type="InterPro" id="IPR000276">
    <property type="entry name" value="GPCR_Rhodpsn"/>
</dbReference>
<evidence type="ECO:0000256" key="8">
    <source>
        <dbReference type="ARBA" id="ARBA00023180"/>
    </source>
</evidence>
<evidence type="ECO:0000256" key="3">
    <source>
        <dbReference type="ARBA" id="ARBA00022692"/>
    </source>
</evidence>
<dbReference type="GO" id="GO:0060326">
    <property type="term" value="P:cell chemotaxis"/>
    <property type="evidence" value="ECO:0007669"/>
    <property type="project" value="TreeGrafter"/>
</dbReference>
<dbReference type="RefSeq" id="XP_028252683.1">
    <property type="nucleotide sequence ID" value="XM_028396882.1"/>
</dbReference>
<dbReference type="Gene3D" id="1.20.1070.10">
    <property type="entry name" value="Rhodopsin 7-helix transmembrane proteins"/>
    <property type="match status" value="1"/>
</dbReference>
<dbReference type="PRINTS" id="PR00237">
    <property type="entry name" value="GPCRRHODOPSN"/>
</dbReference>
<keyword evidence="2" id="KW-1003">Cell membrane</keyword>
<sequence length="385" mass="43810">MNVSEDGSLFNQSDDYSDYYNLEDLVSPCPHDNNQRTEMWVGPYVHSVICILGFLGNSLVILTYAFYKRTKSMTDVYLLNVAIADLLFVLSLPLLVYNQLSSWSMGSVACKLLRGSYSVNLYSGMLLLACISTDRYIAIVQARRSFRLRSLSYGRLICGVVWAFALLVSIPTFYFYDRYELSHNTFYMQGEGEQPENNQTSKPPQYVCEFRFNDSDVAKSVKLAVPGTQLAVGFFLPLAIMGFCYTAIIVTLMKAKNFQRHKAVRVVLAVVVVFIVCNLPYNLVLLYETISKFSEQSCQDSDTVQIAITVLQPLAYLHCCLNPVLYAFIGVKFRNHFQRIVRDLWCMGKKYMTPRRFSRVTSEMYVSSLRRSVDGSSDQGSSFTM</sequence>
<dbReference type="InterPro" id="IPR017452">
    <property type="entry name" value="GPCR_Rhodpsn_7TM"/>
</dbReference>
<dbReference type="PANTHER" id="PTHR10489">
    <property type="entry name" value="CELL ADHESION MOLECULE"/>
    <property type="match status" value="1"/>
</dbReference>
<dbReference type="OrthoDB" id="9828427at2759"/>
<dbReference type="AlphaFoldDB" id="A0A6P7HFC3"/>
<keyword evidence="13" id="KW-1185">Reference proteome</keyword>
<dbReference type="FunFam" id="1.20.1070.10:FF:000035">
    <property type="entry name" value="C-C chemokine receptor type 6"/>
    <property type="match status" value="1"/>
</dbReference>
<feature type="transmembrane region" description="Helical" evidence="11">
    <location>
        <begin position="264"/>
        <end position="284"/>
    </location>
</feature>
<reference evidence="14 15" key="1">
    <citation type="submission" date="2025-04" db="UniProtKB">
        <authorList>
            <consortium name="RefSeq"/>
        </authorList>
    </citation>
    <scope>IDENTIFICATION</scope>
</reference>
<feature type="transmembrane region" description="Helical" evidence="11">
    <location>
        <begin position="156"/>
        <end position="176"/>
    </location>
</feature>
<feature type="transmembrane region" description="Helical" evidence="11">
    <location>
        <begin position="230"/>
        <end position="252"/>
    </location>
</feature>
<accession>A0A6P7HFC3</accession>
<evidence type="ECO:0000256" key="7">
    <source>
        <dbReference type="ARBA" id="ARBA00023170"/>
    </source>
</evidence>
<evidence type="ECO:0000256" key="10">
    <source>
        <dbReference type="RuleBase" id="RU000688"/>
    </source>
</evidence>
<keyword evidence="4 11" id="KW-1133">Transmembrane helix</keyword>
<evidence type="ECO:0000256" key="11">
    <source>
        <dbReference type="SAM" id="Phobius"/>
    </source>
</evidence>
<dbReference type="GO" id="GO:0019957">
    <property type="term" value="F:C-C chemokine binding"/>
    <property type="evidence" value="ECO:0007669"/>
    <property type="project" value="TreeGrafter"/>
</dbReference>
<feature type="domain" description="G-protein coupled receptors family 1 profile" evidence="12">
    <location>
        <begin position="56"/>
        <end position="326"/>
    </location>
</feature>
<evidence type="ECO:0000256" key="4">
    <source>
        <dbReference type="ARBA" id="ARBA00022989"/>
    </source>
</evidence>
<name>A0A6P7HFC3_9TELE</name>
<evidence type="ECO:0000256" key="9">
    <source>
        <dbReference type="ARBA" id="ARBA00023224"/>
    </source>
</evidence>
<dbReference type="PROSITE" id="PS50262">
    <property type="entry name" value="G_PROTEIN_RECEP_F1_2"/>
    <property type="match status" value="1"/>
</dbReference>
<keyword evidence="6 11" id="KW-0472">Membrane</keyword>
<dbReference type="GO" id="GO:0016493">
    <property type="term" value="F:C-C chemokine receptor activity"/>
    <property type="evidence" value="ECO:0007669"/>
    <property type="project" value="TreeGrafter"/>
</dbReference>
<dbReference type="PANTHER" id="PTHR10489:SF611">
    <property type="entry name" value="C-C CHEMOKINE RECEPTOR TYPE 6"/>
    <property type="match status" value="1"/>
</dbReference>
<gene>
    <name evidence="14 15" type="primary">ccr6</name>
</gene>
<dbReference type="GO" id="GO:0019722">
    <property type="term" value="P:calcium-mediated signaling"/>
    <property type="evidence" value="ECO:0007669"/>
    <property type="project" value="TreeGrafter"/>
</dbReference>
<evidence type="ECO:0000313" key="14">
    <source>
        <dbReference type="RefSeq" id="XP_028252682.1"/>
    </source>
</evidence>
<evidence type="ECO:0000256" key="1">
    <source>
        <dbReference type="ARBA" id="ARBA00004651"/>
    </source>
</evidence>
<dbReference type="GO" id="GO:0009897">
    <property type="term" value="C:external side of plasma membrane"/>
    <property type="evidence" value="ECO:0007669"/>
    <property type="project" value="TreeGrafter"/>
</dbReference>
<dbReference type="PROSITE" id="PS00237">
    <property type="entry name" value="G_PROTEIN_RECEP_F1_1"/>
    <property type="match status" value="1"/>
</dbReference>
<dbReference type="CTD" id="558616"/>
<dbReference type="GeneID" id="114428452"/>
<comment type="similarity">
    <text evidence="10">Belongs to the G-protein coupled receptor 1 family.</text>
</comment>
<feature type="transmembrane region" description="Helical" evidence="11">
    <location>
        <begin position="44"/>
        <end position="67"/>
    </location>
</feature>
<keyword evidence="9 10" id="KW-0807">Transducer</keyword>
<feature type="transmembrane region" description="Helical" evidence="11">
    <location>
        <begin position="76"/>
        <end position="97"/>
    </location>
</feature>
<evidence type="ECO:0000256" key="6">
    <source>
        <dbReference type="ARBA" id="ARBA00023136"/>
    </source>
</evidence>
<dbReference type="SUPFAM" id="SSF81321">
    <property type="entry name" value="Family A G protein-coupled receptor-like"/>
    <property type="match status" value="1"/>
</dbReference>
<evidence type="ECO:0000313" key="15">
    <source>
        <dbReference type="RefSeq" id="XP_028252683.1"/>
    </source>
</evidence>
<comment type="subcellular location">
    <subcellularLocation>
        <location evidence="1">Cell membrane</location>
        <topology evidence="1">Multi-pass membrane protein</topology>
    </subcellularLocation>
</comment>
<dbReference type="InterPro" id="IPR050119">
    <property type="entry name" value="CCR1-9-like"/>
</dbReference>
<organism evidence="13 15">
    <name type="scientific">Parambassis ranga</name>
    <name type="common">Indian glassy fish</name>
    <dbReference type="NCBI Taxonomy" id="210632"/>
    <lineage>
        <taxon>Eukaryota</taxon>
        <taxon>Metazoa</taxon>
        <taxon>Chordata</taxon>
        <taxon>Craniata</taxon>
        <taxon>Vertebrata</taxon>
        <taxon>Euteleostomi</taxon>
        <taxon>Actinopterygii</taxon>
        <taxon>Neopterygii</taxon>
        <taxon>Teleostei</taxon>
        <taxon>Neoteleostei</taxon>
        <taxon>Acanthomorphata</taxon>
        <taxon>Ovalentaria</taxon>
        <taxon>Ambassidae</taxon>
        <taxon>Parambassis</taxon>
    </lineage>
</organism>
<dbReference type="GO" id="GO:0007204">
    <property type="term" value="P:positive regulation of cytosolic calcium ion concentration"/>
    <property type="evidence" value="ECO:0007669"/>
    <property type="project" value="TreeGrafter"/>
</dbReference>
<keyword evidence="3 10" id="KW-0812">Transmembrane</keyword>
<keyword evidence="8" id="KW-0325">Glycoprotein</keyword>
<keyword evidence="5 10" id="KW-0297">G-protein coupled receptor</keyword>
<proteinExistence type="inferred from homology"/>
<keyword evidence="7 10" id="KW-0675">Receptor</keyword>
<evidence type="ECO:0000313" key="13">
    <source>
        <dbReference type="Proteomes" id="UP000515145"/>
    </source>
</evidence>